<feature type="domain" description="Peptidase C1A papain C-terminal" evidence="2">
    <location>
        <begin position="149"/>
        <end position="374"/>
    </location>
</feature>
<gene>
    <name evidence="3" type="ORF">PZE19_16525</name>
</gene>
<dbReference type="RefSeq" id="WP_277861737.1">
    <property type="nucleotide sequence ID" value="NZ_JARRAG010000002.1"/>
</dbReference>
<proteinExistence type="inferred from homology"/>
<dbReference type="Gene3D" id="3.90.70.10">
    <property type="entry name" value="Cysteine proteinases"/>
    <property type="match status" value="1"/>
</dbReference>
<dbReference type="EMBL" id="JARRAG010000002">
    <property type="protein sequence ID" value="MDG3005398.1"/>
    <property type="molecule type" value="Genomic_DNA"/>
</dbReference>
<evidence type="ECO:0000313" key="4">
    <source>
        <dbReference type="Proteomes" id="UP001216907"/>
    </source>
</evidence>
<dbReference type="PRINTS" id="PR00705">
    <property type="entry name" value="PAPAIN"/>
</dbReference>
<evidence type="ECO:0000313" key="3">
    <source>
        <dbReference type="EMBL" id="MDG3005398.1"/>
    </source>
</evidence>
<accession>A0ABT6FDD9</accession>
<evidence type="ECO:0000256" key="1">
    <source>
        <dbReference type="ARBA" id="ARBA00008455"/>
    </source>
</evidence>
<comment type="caution">
    <text evidence="3">The sequence shown here is derived from an EMBL/GenBank/DDBJ whole genome shotgun (WGS) entry which is preliminary data.</text>
</comment>
<comment type="similarity">
    <text evidence="1">Belongs to the peptidase C1 family.</text>
</comment>
<dbReference type="InterPro" id="IPR000668">
    <property type="entry name" value="Peptidase_C1A_C"/>
</dbReference>
<dbReference type="InterPro" id="IPR025660">
    <property type="entry name" value="Pept_his_AS"/>
</dbReference>
<dbReference type="SUPFAM" id="SSF54001">
    <property type="entry name" value="Cysteine proteinases"/>
    <property type="match status" value="1"/>
</dbReference>
<dbReference type="CDD" id="cd02248">
    <property type="entry name" value="Peptidase_C1A"/>
    <property type="match status" value="1"/>
</dbReference>
<dbReference type="InterPro" id="IPR013128">
    <property type="entry name" value="Peptidase_C1A"/>
</dbReference>
<dbReference type="InterPro" id="IPR039417">
    <property type="entry name" value="Peptidase_C1A_papain-like"/>
</dbReference>
<dbReference type="PANTHER" id="PTHR12411">
    <property type="entry name" value="CYSTEINE PROTEASE FAMILY C1-RELATED"/>
    <property type="match status" value="1"/>
</dbReference>
<dbReference type="Pfam" id="PF00112">
    <property type="entry name" value="Peptidase_C1"/>
    <property type="match status" value="1"/>
</dbReference>
<evidence type="ECO:0000259" key="2">
    <source>
        <dbReference type="SMART" id="SM00645"/>
    </source>
</evidence>
<name>A0ABT6FDD9_9BACT</name>
<organism evidence="3 4">
    <name type="scientific">Paludisphaera mucosa</name>
    <dbReference type="NCBI Taxonomy" id="3030827"/>
    <lineage>
        <taxon>Bacteria</taxon>
        <taxon>Pseudomonadati</taxon>
        <taxon>Planctomycetota</taxon>
        <taxon>Planctomycetia</taxon>
        <taxon>Isosphaerales</taxon>
        <taxon>Isosphaeraceae</taxon>
        <taxon>Paludisphaera</taxon>
    </lineage>
</organism>
<dbReference type="SMART" id="SM00645">
    <property type="entry name" value="Pept_C1"/>
    <property type="match status" value="1"/>
</dbReference>
<dbReference type="Proteomes" id="UP001216907">
    <property type="component" value="Unassembled WGS sequence"/>
</dbReference>
<reference evidence="3 4" key="1">
    <citation type="submission" date="2023-03" db="EMBL/GenBank/DDBJ databases">
        <title>Paludisphaera mucosa sp. nov. a novel planctomycete from northern fen.</title>
        <authorList>
            <person name="Ivanova A."/>
        </authorList>
    </citation>
    <scope>NUCLEOTIDE SEQUENCE [LARGE SCALE GENOMIC DNA]</scope>
    <source>
        <strain evidence="3 4">Pla2</strain>
    </source>
</reference>
<sequence>MRKTLRTLVTPGIAFAALAGIAVIGTITPGGEAGPNTQGAQEDAAAQALDEFDRLRDELQRSNARFEVRFNKVFQSVITLKNNFKLTSHALYADPAKPTEEERFRLERKAFEFAVRQVTGLRIPKDFLQQGKIEPKIAPEELGTKPDPKARSFDWRTANAVTPVRPYLQNTGQGSCGSCWCFAATAAFESSRILRTRESNDKVDASEQHILDCGKTGGCDGDWYWTAWQFMKAGGTATEDTVPYKGVVGACGGSVPTPYKVEAFGLVDSGKPIPDREAIKEALCQYGPLSVAVYVDEAFLAYAGAGVFKTKVVSDRTDVNANVNHAVTIVGWDDARRAWLIKNSWGSDWGSGGYMWIDFDCNNVGYAAAWVRAQAQQ</sequence>
<dbReference type="PROSITE" id="PS00139">
    <property type="entry name" value="THIOL_PROTEASE_CYS"/>
    <property type="match status" value="1"/>
</dbReference>
<dbReference type="InterPro" id="IPR000169">
    <property type="entry name" value="Pept_cys_AS"/>
</dbReference>
<protein>
    <submittedName>
        <fullName evidence="3">C1 family peptidase</fullName>
    </submittedName>
</protein>
<dbReference type="PROSITE" id="PS00639">
    <property type="entry name" value="THIOL_PROTEASE_HIS"/>
    <property type="match status" value="1"/>
</dbReference>
<dbReference type="InterPro" id="IPR038765">
    <property type="entry name" value="Papain-like_cys_pep_sf"/>
</dbReference>
<keyword evidence="4" id="KW-1185">Reference proteome</keyword>